<keyword evidence="2" id="KW-1185">Reference proteome</keyword>
<dbReference type="RefSeq" id="WP_202747251.1">
    <property type="nucleotide sequence ID" value="NZ_JAESWC010000001.1"/>
</dbReference>
<protein>
    <submittedName>
        <fullName evidence="1">Uncharacterized protein</fullName>
    </submittedName>
</protein>
<name>A0ABS1T5L5_9CLOT</name>
<evidence type="ECO:0000313" key="2">
    <source>
        <dbReference type="Proteomes" id="UP000632377"/>
    </source>
</evidence>
<dbReference type="EMBL" id="JAESWC010000001">
    <property type="protein sequence ID" value="MBL4934623.1"/>
    <property type="molecule type" value="Genomic_DNA"/>
</dbReference>
<reference evidence="1 2" key="1">
    <citation type="submission" date="2021-01" db="EMBL/GenBank/DDBJ databases">
        <title>Genome public.</title>
        <authorList>
            <person name="Liu C."/>
            <person name="Sun Q."/>
        </authorList>
    </citation>
    <scope>NUCLEOTIDE SEQUENCE [LARGE SCALE GENOMIC DNA]</scope>
    <source>
        <strain evidence="1 2">YIM B02515</strain>
    </source>
</reference>
<gene>
    <name evidence="1" type="ORF">JK636_02500</name>
</gene>
<dbReference type="Proteomes" id="UP000632377">
    <property type="component" value="Unassembled WGS sequence"/>
</dbReference>
<evidence type="ECO:0000313" key="1">
    <source>
        <dbReference type="EMBL" id="MBL4934623.1"/>
    </source>
</evidence>
<sequence length="87" mass="9999">MDVLLSGSLREKILNPFKDFEKVTEKAGIYKTYMTATELKGETKVNVQNNAYLDEMIDIYNEVKFSSCQAGENQLELVKKVFDNIKK</sequence>
<comment type="caution">
    <text evidence="1">The sequence shown here is derived from an EMBL/GenBank/DDBJ whole genome shotgun (WGS) entry which is preliminary data.</text>
</comment>
<organism evidence="1 2">
    <name type="scientific">Clostridium rhizosphaerae</name>
    <dbReference type="NCBI Taxonomy" id="2803861"/>
    <lineage>
        <taxon>Bacteria</taxon>
        <taxon>Bacillati</taxon>
        <taxon>Bacillota</taxon>
        <taxon>Clostridia</taxon>
        <taxon>Eubacteriales</taxon>
        <taxon>Clostridiaceae</taxon>
        <taxon>Clostridium</taxon>
    </lineage>
</organism>
<accession>A0ABS1T5L5</accession>
<proteinExistence type="predicted"/>